<dbReference type="InterPro" id="IPR025887">
    <property type="entry name" value="Glyco_hydro_31_N_dom"/>
</dbReference>
<dbReference type="GO" id="GO:0004553">
    <property type="term" value="F:hydrolase activity, hydrolyzing O-glycosyl compounds"/>
    <property type="evidence" value="ECO:0007669"/>
    <property type="project" value="InterPro"/>
</dbReference>
<dbReference type="CDD" id="cd14752">
    <property type="entry name" value="GH31_N"/>
    <property type="match status" value="1"/>
</dbReference>
<dbReference type="InterPro" id="IPR051816">
    <property type="entry name" value="Glycosyl_Hydrolase_31"/>
</dbReference>
<dbReference type="Gene3D" id="3.20.20.80">
    <property type="entry name" value="Glycosidases"/>
    <property type="match status" value="1"/>
</dbReference>
<protein>
    <submittedName>
        <fullName evidence="7">DUF4968 domain-containing protein</fullName>
    </submittedName>
</protein>
<dbReference type="SUPFAM" id="SSF51011">
    <property type="entry name" value="Glycosyl hydrolase domain"/>
    <property type="match status" value="1"/>
</dbReference>
<evidence type="ECO:0000256" key="1">
    <source>
        <dbReference type="ARBA" id="ARBA00007806"/>
    </source>
</evidence>
<dbReference type="InterPro" id="IPR017853">
    <property type="entry name" value="GH"/>
</dbReference>
<evidence type="ECO:0000259" key="4">
    <source>
        <dbReference type="Pfam" id="PF13802"/>
    </source>
</evidence>
<dbReference type="InterPro" id="IPR033403">
    <property type="entry name" value="DUF5110"/>
</dbReference>
<dbReference type="InterPro" id="IPR000322">
    <property type="entry name" value="Glyco_hydro_31_TIM"/>
</dbReference>
<dbReference type="Pfam" id="PF01055">
    <property type="entry name" value="Glyco_hydro_31_2nd"/>
    <property type="match status" value="1"/>
</dbReference>
<keyword evidence="2" id="KW-0378">Hydrolase</keyword>
<dbReference type="CDD" id="cd06589">
    <property type="entry name" value="GH31"/>
    <property type="match status" value="1"/>
</dbReference>
<dbReference type="PANTHER" id="PTHR43863">
    <property type="entry name" value="HYDROLASE, PUTATIVE (AFU_ORTHOLOGUE AFUA_1G03140)-RELATED"/>
    <property type="match status" value="1"/>
</dbReference>
<feature type="domain" description="DUF5110" evidence="5">
    <location>
        <begin position="689"/>
        <end position="751"/>
    </location>
</feature>
<dbReference type="Pfam" id="PF17137">
    <property type="entry name" value="DUF5110"/>
    <property type="match status" value="1"/>
</dbReference>
<dbReference type="AlphaFoldDB" id="A0A5M6AFI7"/>
<dbReference type="EMBL" id="VVYW01000001">
    <property type="protein sequence ID" value="KAA5411579.1"/>
    <property type="molecule type" value="Genomic_DNA"/>
</dbReference>
<dbReference type="SUPFAM" id="SSF74650">
    <property type="entry name" value="Galactose mutarotase-like"/>
    <property type="match status" value="1"/>
</dbReference>
<dbReference type="InterPro" id="IPR011013">
    <property type="entry name" value="Gal_mutarotase_sf_dom"/>
</dbReference>
<name>A0A5M6AFI7_9BACE</name>
<accession>A0A5M6AFI7</accession>
<dbReference type="GO" id="GO:0030246">
    <property type="term" value="F:carbohydrate binding"/>
    <property type="evidence" value="ECO:0007669"/>
    <property type="project" value="InterPro"/>
</dbReference>
<dbReference type="Gene3D" id="2.60.40.1760">
    <property type="entry name" value="glycosyl hydrolase (family 31)"/>
    <property type="match status" value="1"/>
</dbReference>
<dbReference type="PANTHER" id="PTHR43863:SF2">
    <property type="entry name" value="MALTASE-GLUCOAMYLASE"/>
    <property type="match status" value="1"/>
</dbReference>
<feature type="domain" description="Glycoside hydrolase family 31 N-terminal" evidence="4">
    <location>
        <begin position="39"/>
        <end position="210"/>
    </location>
</feature>
<dbReference type="Pfam" id="PF21365">
    <property type="entry name" value="Glyco_hydro_31_3rd"/>
    <property type="match status" value="1"/>
</dbReference>
<dbReference type="SUPFAM" id="SSF51445">
    <property type="entry name" value="(Trans)glycosidases"/>
    <property type="match status" value="1"/>
</dbReference>
<feature type="domain" description="Glycoside hydrolase family 31 TIM barrel" evidence="3">
    <location>
        <begin position="254"/>
        <end position="576"/>
    </location>
</feature>
<dbReference type="InterPro" id="IPR013780">
    <property type="entry name" value="Glyco_hydro_b"/>
</dbReference>
<evidence type="ECO:0000256" key="2">
    <source>
        <dbReference type="RuleBase" id="RU361185"/>
    </source>
</evidence>
<evidence type="ECO:0000259" key="3">
    <source>
        <dbReference type="Pfam" id="PF01055"/>
    </source>
</evidence>
<proteinExistence type="inferred from homology"/>
<dbReference type="GO" id="GO:0005975">
    <property type="term" value="P:carbohydrate metabolic process"/>
    <property type="evidence" value="ECO:0007669"/>
    <property type="project" value="InterPro"/>
</dbReference>
<evidence type="ECO:0000259" key="5">
    <source>
        <dbReference type="Pfam" id="PF17137"/>
    </source>
</evidence>
<dbReference type="Gene3D" id="2.60.40.1180">
    <property type="entry name" value="Golgi alpha-mannosidase II"/>
    <property type="match status" value="2"/>
</dbReference>
<reference evidence="7 8" key="1">
    <citation type="journal article" date="2019" name="Nat. Med.">
        <title>A library of human gut bacterial isolates paired with longitudinal multiomics data enables mechanistic microbiome research.</title>
        <authorList>
            <person name="Poyet M."/>
            <person name="Groussin M."/>
            <person name="Gibbons S.M."/>
            <person name="Avila-Pacheco J."/>
            <person name="Jiang X."/>
            <person name="Kearney S.M."/>
            <person name="Perrotta A.R."/>
            <person name="Berdy B."/>
            <person name="Zhao S."/>
            <person name="Lieberman T.D."/>
            <person name="Swanson P.K."/>
            <person name="Smith M."/>
            <person name="Roesemann S."/>
            <person name="Alexander J.E."/>
            <person name="Rich S.A."/>
            <person name="Livny J."/>
            <person name="Vlamakis H."/>
            <person name="Clish C."/>
            <person name="Bullock K."/>
            <person name="Deik A."/>
            <person name="Scott J."/>
            <person name="Pierce K.A."/>
            <person name="Xavier R.J."/>
            <person name="Alm E.J."/>
        </authorList>
    </citation>
    <scope>NUCLEOTIDE SEQUENCE [LARGE SCALE GENOMIC DNA]</scope>
    <source>
        <strain evidence="7 8">BIOML-A7</strain>
    </source>
</reference>
<keyword evidence="2" id="KW-0326">Glycosidase</keyword>
<sequence>MVYRLILFLFAVGLFVNIYAADYLCKGNEVVYKGKNEMLRIRVCSESIIRFTKNSSEVFPKENDLVVIKKGWSSVRYNLKEVKGGLELQTDSLKVLLVYSPLRLVVMNKQGVVLYEEKDYTLNANADTCTAPRNVCTLFPEDHFFGFGERMDFLDQRGKRLYLNCELGKGPKPAVGGKDILRANYCPVPFYMSTRGYAIFLDTAYPTEWDMGWSNRYQFTYGTNGGEGLDYYFIYGPDMYSMLSAYNELTGSNPMLPKTAYGLHVGTYSGGTWKNEQCTSDKYPVELCRRLRKEGIPFDLLWLDSTWRYFNSIFGNGGASFEWRNTFRNPQAMIDSIYGMNVSMMGLHIRSILDNGTQVNLLDSARHLGNILHPETNVNGIVNFFDEKAVDWWWDNAVMRVASMGIKFVKTDCGGVLRFPATAESVDGFQPAELHNLFPIAYAKAPYLKFQEYNKMRGLNHTREGYAGVQRYPFIWAGDWGSEWQWFEPVIRGGLNIAMSGIGYWSHCMGGFEQYSPHDTDLYNRWVQFGMFSPVAILFGMDHPRYHEPWTYGEDALKNFIKYDSLRYSLLPYMYSNAFRLYRDHRPIMKALVMDYPQDENVYQISDQYMFGPSMMVCPVTTKGALSRPVYFPGGVWYDFWTGEKIEGRQYKSFLTPPDMMPIFIKAGAIIPMQESMQYVGEKKVNCVRLLVCPEENSTYDLYEDDGVSVDYKEGAYAISSIESSLIDGSWRLLIHKPMGKFQPDIHRYEVTSYLEFEPSKVVENGKQMKKITVENELLPGTWKYDAEKKILSVTTSSDNRMNIELKAE</sequence>
<dbReference type="InterPro" id="IPR048395">
    <property type="entry name" value="Glyco_hydro_31_C"/>
</dbReference>
<feature type="domain" description="Glycosyl hydrolase family 31 C-terminal" evidence="6">
    <location>
        <begin position="586"/>
        <end position="671"/>
    </location>
</feature>
<dbReference type="Pfam" id="PF13802">
    <property type="entry name" value="Gal_mutarotas_2"/>
    <property type="match status" value="1"/>
</dbReference>
<organism evidence="7 8">
    <name type="scientific">Bacteroides cellulosilyticus</name>
    <dbReference type="NCBI Taxonomy" id="246787"/>
    <lineage>
        <taxon>Bacteria</taxon>
        <taxon>Pseudomonadati</taxon>
        <taxon>Bacteroidota</taxon>
        <taxon>Bacteroidia</taxon>
        <taxon>Bacteroidales</taxon>
        <taxon>Bacteroidaceae</taxon>
        <taxon>Bacteroides</taxon>
    </lineage>
</organism>
<evidence type="ECO:0000259" key="6">
    <source>
        <dbReference type="Pfam" id="PF21365"/>
    </source>
</evidence>
<evidence type="ECO:0000313" key="7">
    <source>
        <dbReference type="EMBL" id="KAA5411579.1"/>
    </source>
</evidence>
<comment type="similarity">
    <text evidence="1 2">Belongs to the glycosyl hydrolase 31 family.</text>
</comment>
<evidence type="ECO:0000313" key="8">
    <source>
        <dbReference type="Proteomes" id="UP000325055"/>
    </source>
</evidence>
<dbReference type="Proteomes" id="UP000325055">
    <property type="component" value="Unassembled WGS sequence"/>
</dbReference>
<comment type="caution">
    <text evidence="7">The sequence shown here is derived from an EMBL/GenBank/DDBJ whole genome shotgun (WGS) entry which is preliminary data.</text>
</comment>
<gene>
    <name evidence="7" type="ORF">F2Y86_00310</name>
</gene>